<proteinExistence type="predicted"/>
<keyword evidence="2" id="KW-1133">Transmembrane helix</keyword>
<evidence type="ECO:0000256" key="1">
    <source>
        <dbReference type="SAM" id="MobiDB-lite"/>
    </source>
</evidence>
<evidence type="ECO:0000313" key="4">
    <source>
        <dbReference type="Proteomes" id="UP001341259"/>
    </source>
</evidence>
<feature type="transmembrane region" description="Helical" evidence="2">
    <location>
        <begin position="45"/>
        <end position="66"/>
    </location>
</feature>
<dbReference type="Proteomes" id="UP001341259">
    <property type="component" value="Chromosome"/>
</dbReference>
<name>A0ABZ1NJM9_STRVL</name>
<dbReference type="EMBL" id="CP107906">
    <property type="protein sequence ID" value="WUG91889.1"/>
    <property type="molecule type" value="Genomic_DNA"/>
</dbReference>
<keyword evidence="2" id="KW-0812">Transmembrane</keyword>
<feature type="compositionally biased region" description="Low complexity" evidence="1">
    <location>
        <begin position="91"/>
        <end position="134"/>
    </location>
</feature>
<keyword evidence="2" id="KW-0472">Membrane</keyword>
<feature type="compositionally biased region" description="Basic and acidic residues" evidence="1">
    <location>
        <begin position="1"/>
        <end position="16"/>
    </location>
</feature>
<reference evidence="3 4" key="1">
    <citation type="submission" date="2022-10" db="EMBL/GenBank/DDBJ databases">
        <title>The complete genomes of actinobacterial strains from the NBC collection.</title>
        <authorList>
            <person name="Joergensen T.S."/>
            <person name="Alvarez Arevalo M."/>
            <person name="Sterndorff E.B."/>
            <person name="Faurdal D."/>
            <person name="Vuksanovic O."/>
            <person name="Mourched A.-S."/>
            <person name="Charusanti P."/>
            <person name="Shaw S."/>
            <person name="Blin K."/>
            <person name="Weber T."/>
        </authorList>
    </citation>
    <scope>NUCLEOTIDE SEQUENCE [LARGE SCALE GENOMIC DNA]</scope>
    <source>
        <strain evidence="3 4">NBC_00456</strain>
    </source>
</reference>
<gene>
    <name evidence="3" type="ORF">OHB29_01850</name>
</gene>
<evidence type="ECO:0000256" key="2">
    <source>
        <dbReference type="SAM" id="Phobius"/>
    </source>
</evidence>
<dbReference type="RefSeq" id="WP_328336322.1">
    <property type="nucleotide sequence ID" value="NZ_CP107906.1"/>
</dbReference>
<sequence length="176" mass="18520">MDDFERDLSRLMRDTQQHTPYEPAQRQRLHQGIRARRRSRMPWKAGGSAVAVAGLSVGLALLPSLLTKAQPADPRPRPATSPTPMRDDGPTSDSPDPSPTPTRSAASVPATSPGSGTPTGTTSTPTRPAPTATPSESRTTTAFPLAAPFPDPYDGAAVRPGDDTGALRIGQYRVAA</sequence>
<feature type="region of interest" description="Disordered" evidence="1">
    <location>
        <begin position="1"/>
        <end position="48"/>
    </location>
</feature>
<feature type="compositionally biased region" description="Basic residues" evidence="1">
    <location>
        <begin position="27"/>
        <end position="41"/>
    </location>
</feature>
<accession>A0ABZ1NJM9</accession>
<keyword evidence="4" id="KW-1185">Reference proteome</keyword>
<protein>
    <submittedName>
        <fullName evidence="3">Cellulase</fullName>
    </submittedName>
</protein>
<organism evidence="3 4">
    <name type="scientific">Streptomyces violaceus</name>
    <name type="common">Streptomyces venezuelae</name>
    <dbReference type="NCBI Taxonomy" id="1936"/>
    <lineage>
        <taxon>Bacteria</taxon>
        <taxon>Bacillati</taxon>
        <taxon>Actinomycetota</taxon>
        <taxon>Actinomycetes</taxon>
        <taxon>Kitasatosporales</taxon>
        <taxon>Streptomycetaceae</taxon>
        <taxon>Streptomyces</taxon>
    </lineage>
</organism>
<evidence type="ECO:0000313" key="3">
    <source>
        <dbReference type="EMBL" id="WUG91889.1"/>
    </source>
</evidence>
<feature type="region of interest" description="Disordered" evidence="1">
    <location>
        <begin position="66"/>
        <end position="156"/>
    </location>
</feature>